<feature type="transmembrane region" description="Helical" evidence="7">
    <location>
        <begin position="25"/>
        <end position="45"/>
    </location>
</feature>
<name>A0A0R3TEY9_RODNA</name>
<evidence type="ECO:0000313" key="10">
    <source>
        <dbReference type="WBParaSite" id="HNAJ_0000562801-mRNA-1"/>
    </source>
</evidence>
<dbReference type="PANTHER" id="PTHR10332:SF88">
    <property type="entry name" value="EQUILIBRATIVE NUCLEOSIDE TRANSPORTER 1, ISOFORM A"/>
    <property type="match status" value="1"/>
</dbReference>
<evidence type="ECO:0000256" key="1">
    <source>
        <dbReference type="ARBA" id="ARBA00004141"/>
    </source>
</evidence>
<feature type="transmembrane region" description="Helical" evidence="7">
    <location>
        <begin position="136"/>
        <end position="155"/>
    </location>
</feature>
<keyword evidence="6 7" id="KW-0472">Membrane</keyword>
<dbReference type="Pfam" id="PF01733">
    <property type="entry name" value="Nucleoside_tran"/>
    <property type="match status" value="1"/>
</dbReference>
<feature type="transmembrane region" description="Helical" evidence="7">
    <location>
        <begin position="268"/>
        <end position="292"/>
    </location>
</feature>
<gene>
    <name evidence="8" type="ORF">HNAJ_LOCUS5626</name>
</gene>
<dbReference type="WBParaSite" id="HNAJ_0000562801-mRNA-1">
    <property type="protein sequence ID" value="HNAJ_0000562801-mRNA-1"/>
    <property type="gene ID" value="HNAJ_0000562801"/>
</dbReference>
<feature type="transmembrane region" description="Helical" evidence="7">
    <location>
        <begin position="175"/>
        <end position="197"/>
    </location>
</feature>
<keyword evidence="9" id="KW-1185">Reference proteome</keyword>
<dbReference type="GO" id="GO:0005886">
    <property type="term" value="C:plasma membrane"/>
    <property type="evidence" value="ECO:0007669"/>
    <property type="project" value="TreeGrafter"/>
</dbReference>
<dbReference type="InterPro" id="IPR002259">
    <property type="entry name" value="Eqnu_transpt"/>
</dbReference>
<reference evidence="8 9" key="2">
    <citation type="submission" date="2018-11" db="EMBL/GenBank/DDBJ databases">
        <authorList>
            <consortium name="Pathogen Informatics"/>
        </authorList>
    </citation>
    <scope>NUCLEOTIDE SEQUENCE [LARGE SCALE GENOMIC DNA]</scope>
</reference>
<feature type="transmembrane region" description="Helical" evidence="7">
    <location>
        <begin position="79"/>
        <end position="101"/>
    </location>
</feature>
<sequence length="304" mass="33674">MSKTEKTFDVEADGVDPSPKDRFRLIYIIFFFIGIGTLLPWNFFITANQYFQYQLRNQSLPTGVDALLPQYRTELQKVFSTYLIISSVVPATLGNFLNLMIKDWLPVYPRLIGSSAIMLIIFIITVTFTKVAIDTHIFFVVTLATVAINNVASAINQGSTYGILSVLPGSNVRGFLEGQAVAGIIAAVASIITIAAASSPTGVGFAYFLIAVAIIALTIFLFIVLFKNPYFQHYWSRRNVAMHDDASQGNKIKKTFVNLFLAMNDVKWTGITSFFIFACTLAIFPSVFILLVPANFDADSAWHS</sequence>
<dbReference type="GO" id="GO:0005337">
    <property type="term" value="F:nucleoside transmembrane transporter activity"/>
    <property type="evidence" value="ECO:0007669"/>
    <property type="project" value="InterPro"/>
</dbReference>
<feature type="transmembrane region" description="Helical" evidence="7">
    <location>
        <begin position="107"/>
        <end position="129"/>
    </location>
</feature>
<dbReference type="AlphaFoldDB" id="A0A0R3TEY9"/>
<evidence type="ECO:0000256" key="6">
    <source>
        <dbReference type="ARBA" id="ARBA00023136"/>
    </source>
</evidence>
<dbReference type="Proteomes" id="UP000278807">
    <property type="component" value="Unassembled WGS sequence"/>
</dbReference>
<evidence type="ECO:0000256" key="2">
    <source>
        <dbReference type="ARBA" id="ARBA00007965"/>
    </source>
</evidence>
<evidence type="ECO:0000313" key="8">
    <source>
        <dbReference type="EMBL" id="VDO01486.1"/>
    </source>
</evidence>
<keyword evidence="3" id="KW-0813">Transport</keyword>
<keyword evidence="4 7" id="KW-0812">Transmembrane</keyword>
<comment type="similarity">
    <text evidence="2">Belongs to the SLC29A/ENT transporter (TC 2.A.57) family.</text>
</comment>
<dbReference type="OrthoDB" id="46396at2759"/>
<dbReference type="PRINTS" id="PR01130">
    <property type="entry name" value="DERENTRNSPRT"/>
</dbReference>
<proteinExistence type="inferred from homology"/>
<accession>A0A0R3TEY9</accession>
<keyword evidence="5 7" id="KW-1133">Transmembrane helix</keyword>
<dbReference type="PANTHER" id="PTHR10332">
    <property type="entry name" value="EQUILIBRATIVE NUCLEOSIDE TRANSPORTER"/>
    <property type="match status" value="1"/>
</dbReference>
<reference evidence="10" key="1">
    <citation type="submission" date="2017-02" db="UniProtKB">
        <authorList>
            <consortium name="WormBaseParasite"/>
        </authorList>
    </citation>
    <scope>IDENTIFICATION</scope>
</reference>
<evidence type="ECO:0000256" key="7">
    <source>
        <dbReference type="SAM" id="Phobius"/>
    </source>
</evidence>
<dbReference type="EMBL" id="UZAE01005068">
    <property type="protein sequence ID" value="VDO01486.1"/>
    <property type="molecule type" value="Genomic_DNA"/>
</dbReference>
<feature type="transmembrane region" description="Helical" evidence="7">
    <location>
        <begin position="204"/>
        <end position="226"/>
    </location>
</feature>
<organism evidence="10">
    <name type="scientific">Rodentolepis nana</name>
    <name type="common">Dwarf tapeworm</name>
    <name type="synonym">Hymenolepis nana</name>
    <dbReference type="NCBI Taxonomy" id="102285"/>
    <lineage>
        <taxon>Eukaryota</taxon>
        <taxon>Metazoa</taxon>
        <taxon>Spiralia</taxon>
        <taxon>Lophotrochozoa</taxon>
        <taxon>Platyhelminthes</taxon>
        <taxon>Cestoda</taxon>
        <taxon>Eucestoda</taxon>
        <taxon>Cyclophyllidea</taxon>
        <taxon>Hymenolepididae</taxon>
        <taxon>Rodentolepis</taxon>
    </lineage>
</organism>
<evidence type="ECO:0000313" key="9">
    <source>
        <dbReference type="Proteomes" id="UP000278807"/>
    </source>
</evidence>
<protein>
    <submittedName>
        <fullName evidence="10">Equilibrative nucleoside transporter 3</fullName>
    </submittedName>
</protein>
<evidence type="ECO:0000256" key="3">
    <source>
        <dbReference type="ARBA" id="ARBA00022448"/>
    </source>
</evidence>
<evidence type="ECO:0000256" key="4">
    <source>
        <dbReference type="ARBA" id="ARBA00022692"/>
    </source>
</evidence>
<evidence type="ECO:0000256" key="5">
    <source>
        <dbReference type="ARBA" id="ARBA00022989"/>
    </source>
</evidence>
<comment type="subcellular location">
    <subcellularLocation>
        <location evidence="1">Membrane</location>
        <topology evidence="1">Multi-pass membrane protein</topology>
    </subcellularLocation>
</comment>